<dbReference type="Proteomes" id="UP000887565">
    <property type="component" value="Unplaced"/>
</dbReference>
<keyword evidence="1" id="KW-1185">Reference proteome</keyword>
<proteinExistence type="predicted"/>
<accession>A0A915HIQ2</accession>
<organism evidence="1 2">
    <name type="scientific">Romanomermis culicivorax</name>
    <name type="common">Nematode worm</name>
    <dbReference type="NCBI Taxonomy" id="13658"/>
    <lineage>
        <taxon>Eukaryota</taxon>
        <taxon>Metazoa</taxon>
        <taxon>Ecdysozoa</taxon>
        <taxon>Nematoda</taxon>
        <taxon>Enoplea</taxon>
        <taxon>Dorylaimia</taxon>
        <taxon>Mermithida</taxon>
        <taxon>Mermithoidea</taxon>
        <taxon>Mermithidae</taxon>
        <taxon>Romanomermis</taxon>
    </lineage>
</organism>
<name>A0A915HIQ2_ROMCU</name>
<protein>
    <submittedName>
        <fullName evidence="2">Uncharacterized protein</fullName>
    </submittedName>
</protein>
<reference evidence="2" key="1">
    <citation type="submission" date="2022-11" db="UniProtKB">
        <authorList>
            <consortium name="WormBaseParasite"/>
        </authorList>
    </citation>
    <scope>IDENTIFICATION</scope>
</reference>
<dbReference type="AlphaFoldDB" id="A0A915HIQ2"/>
<dbReference type="WBParaSite" id="nRc.2.0.1.t01883-RA">
    <property type="protein sequence ID" value="nRc.2.0.1.t01883-RA"/>
    <property type="gene ID" value="nRc.2.0.1.g01883"/>
</dbReference>
<evidence type="ECO:0000313" key="1">
    <source>
        <dbReference type="Proteomes" id="UP000887565"/>
    </source>
</evidence>
<sequence>MVKRRQGQIFGVRFGSEENLARVLQTRLNTDDFKEYLVQTFLRRVQKTRSGVDLASALVLKLIPIYYLTIDFWFKDYGYETSLTKCSNVLLGTRNDVNHDRVVLAKRYFEIGLILFDE</sequence>
<evidence type="ECO:0000313" key="2">
    <source>
        <dbReference type="WBParaSite" id="nRc.2.0.1.t01883-RA"/>
    </source>
</evidence>